<name>A0ABT7U703_9BACE</name>
<evidence type="ECO:0000313" key="3">
    <source>
        <dbReference type="Proteomes" id="UP001228403"/>
    </source>
</evidence>
<reference evidence="2 3" key="1">
    <citation type="submission" date="2023-06" db="EMBL/GenBank/DDBJ databases">
        <authorList>
            <person name="Zeman M."/>
            <person name="Kubasova T."/>
            <person name="Jahodarova E."/>
            <person name="Nykrynova M."/>
            <person name="Rychlik I."/>
        </authorList>
    </citation>
    <scope>NUCLEOTIDE SEQUENCE [LARGE SCALE GENOMIC DNA]</scope>
    <source>
        <strain evidence="2 3">ET4</strain>
    </source>
</reference>
<dbReference type="Pfam" id="PF11950">
    <property type="entry name" value="DUF3467"/>
    <property type="match status" value="1"/>
</dbReference>
<gene>
    <name evidence="2" type="ORF">QUW02_10335</name>
</gene>
<keyword evidence="3" id="KW-1185">Reference proteome</keyword>
<dbReference type="InterPro" id="IPR021857">
    <property type="entry name" value="DUF3467"/>
</dbReference>
<accession>A0ABT7U703</accession>
<feature type="region of interest" description="Disordered" evidence="1">
    <location>
        <begin position="87"/>
        <end position="106"/>
    </location>
</feature>
<proteinExistence type="predicted"/>
<protein>
    <submittedName>
        <fullName evidence="2">DUF3467 domain-containing protein</fullName>
    </submittedName>
</protein>
<dbReference type="EMBL" id="JAUDCF010000027">
    <property type="protein sequence ID" value="MDM8146311.1"/>
    <property type="molecule type" value="Genomic_DNA"/>
</dbReference>
<comment type="caution">
    <text evidence="2">The sequence shown here is derived from an EMBL/GenBank/DDBJ whole genome shotgun (WGS) entry which is preliminary data.</text>
</comment>
<reference evidence="3" key="2">
    <citation type="submission" date="2023-07" db="EMBL/GenBank/DDBJ databases">
        <title>Identification and characterization of horizontal gene transfer across gut microbiota members of farm animals based on homology search.</title>
        <authorList>
            <person name="Schwarzerova J."/>
            <person name="Nykrynova M."/>
            <person name="Jureckova K."/>
            <person name="Cejkova D."/>
            <person name="Rychlik I."/>
        </authorList>
    </citation>
    <scope>NUCLEOTIDE SEQUENCE [LARGE SCALE GENOMIC DNA]</scope>
    <source>
        <strain evidence="3">ET4</strain>
    </source>
</reference>
<evidence type="ECO:0000313" key="2">
    <source>
        <dbReference type="EMBL" id="MDM8146311.1"/>
    </source>
</evidence>
<organism evidence="2 3">
    <name type="scientific">Bacteroides eggerthii</name>
    <dbReference type="NCBI Taxonomy" id="28111"/>
    <lineage>
        <taxon>Bacteria</taxon>
        <taxon>Pseudomonadati</taxon>
        <taxon>Bacteroidota</taxon>
        <taxon>Bacteroidia</taxon>
        <taxon>Bacteroidales</taxon>
        <taxon>Bacteroidaceae</taxon>
        <taxon>Bacteroides</taxon>
    </lineage>
</organism>
<evidence type="ECO:0000256" key="1">
    <source>
        <dbReference type="SAM" id="MobiDB-lite"/>
    </source>
</evidence>
<sequence>MANEEKNQGGQFQIELTPEIAQGVYANMALIAHSSSEVILDFVRILPGIPKANVQSRIILAPEHAKRLMYALQENISKYEQNFGPIHMPEDGPRTVAPFNVNKGDA</sequence>
<dbReference type="Proteomes" id="UP001228403">
    <property type="component" value="Unassembled WGS sequence"/>
</dbReference>